<dbReference type="EMBL" id="RXIC02000020">
    <property type="protein sequence ID" value="KAB1224270.1"/>
    <property type="molecule type" value="Genomic_DNA"/>
</dbReference>
<keyword evidence="3" id="KW-1185">Reference proteome</keyword>
<organism evidence="2 3">
    <name type="scientific">Morella rubra</name>
    <name type="common">Chinese bayberry</name>
    <dbReference type="NCBI Taxonomy" id="262757"/>
    <lineage>
        <taxon>Eukaryota</taxon>
        <taxon>Viridiplantae</taxon>
        <taxon>Streptophyta</taxon>
        <taxon>Embryophyta</taxon>
        <taxon>Tracheophyta</taxon>
        <taxon>Spermatophyta</taxon>
        <taxon>Magnoliopsida</taxon>
        <taxon>eudicotyledons</taxon>
        <taxon>Gunneridae</taxon>
        <taxon>Pentapetalae</taxon>
        <taxon>rosids</taxon>
        <taxon>fabids</taxon>
        <taxon>Fagales</taxon>
        <taxon>Myricaceae</taxon>
        <taxon>Morella</taxon>
    </lineage>
</organism>
<sequence>MAALNAKVNDLGQTPLHIAVTKGHVHIVERLVELMSEDDLEIQDDSGMTAMSLASALGDTRMLECMHQKNKKLLTIRDPEGRIPFLVALQAGKIELANYLYRVTPKEDLIEDAKGEFDSSLITALIMGNALGKDL</sequence>
<dbReference type="PROSITE" id="PS50297">
    <property type="entry name" value="ANK_REP_REGION"/>
    <property type="match status" value="1"/>
</dbReference>
<dbReference type="PANTHER" id="PTHR47303:SF1">
    <property type="entry name" value="NF-KAPPA-B INHIBITOR BETA"/>
    <property type="match status" value="1"/>
</dbReference>
<comment type="caution">
    <text evidence="2">The sequence shown here is derived from an EMBL/GenBank/DDBJ whole genome shotgun (WGS) entry which is preliminary data.</text>
</comment>
<gene>
    <name evidence="2" type="ORF">CJ030_MR2G019271</name>
</gene>
<dbReference type="Gene3D" id="1.25.40.20">
    <property type="entry name" value="Ankyrin repeat-containing domain"/>
    <property type="match status" value="1"/>
</dbReference>
<dbReference type="SMART" id="SM00248">
    <property type="entry name" value="ANK"/>
    <property type="match status" value="3"/>
</dbReference>
<dbReference type="Proteomes" id="UP000516437">
    <property type="component" value="Chromosome 2"/>
</dbReference>
<accession>A0A6A1WN83</accession>
<protein>
    <submittedName>
        <fullName evidence="2">KN motif and ankyrin repeat domain-containing protein 2</fullName>
    </submittedName>
</protein>
<feature type="repeat" description="ANK" evidence="1">
    <location>
        <begin position="11"/>
        <end position="33"/>
    </location>
</feature>
<keyword evidence="1" id="KW-0040">ANK repeat</keyword>
<evidence type="ECO:0000256" key="1">
    <source>
        <dbReference type="PROSITE-ProRule" id="PRU00023"/>
    </source>
</evidence>
<dbReference type="PROSITE" id="PS50088">
    <property type="entry name" value="ANK_REPEAT"/>
    <property type="match status" value="1"/>
</dbReference>
<dbReference type="InterPro" id="IPR002110">
    <property type="entry name" value="Ankyrin_rpt"/>
</dbReference>
<evidence type="ECO:0000313" key="2">
    <source>
        <dbReference type="EMBL" id="KAB1224270.1"/>
    </source>
</evidence>
<dbReference type="AlphaFoldDB" id="A0A6A1WN83"/>
<evidence type="ECO:0000313" key="3">
    <source>
        <dbReference type="Proteomes" id="UP000516437"/>
    </source>
</evidence>
<dbReference type="OrthoDB" id="1925304at2759"/>
<dbReference type="SUPFAM" id="SSF48403">
    <property type="entry name" value="Ankyrin repeat"/>
    <property type="match status" value="1"/>
</dbReference>
<reference evidence="2 3" key="1">
    <citation type="journal article" date="2019" name="Plant Biotechnol. J.">
        <title>The red bayberry genome and genetic basis of sex determination.</title>
        <authorList>
            <person name="Jia H.M."/>
            <person name="Jia H.J."/>
            <person name="Cai Q.L."/>
            <person name="Wang Y."/>
            <person name="Zhao H.B."/>
            <person name="Yang W.F."/>
            <person name="Wang G.Y."/>
            <person name="Li Y.H."/>
            <person name="Zhan D.L."/>
            <person name="Shen Y.T."/>
            <person name="Niu Q.F."/>
            <person name="Chang L."/>
            <person name="Qiu J."/>
            <person name="Zhao L."/>
            <person name="Xie H.B."/>
            <person name="Fu W.Y."/>
            <person name="Jin J."/>
            <person name="Li X.W."/>
            <person name="Jiao Y."/>
            <person name="Zhou C.C."/>
            <person name="Tu T."/>
            <person name="Chai C.Y."/>
            <person name="Gao J.L."/>
            <person name="Fan L.J."/>
            <person name="van de Weg E."/>
            <person name="Wang J.Y."/>
            <person name="Gao Z.S."/>
        </authorList>
    </citation>
    <scope>NUCLEOTIDE SEQUENCE [LARGE SCALE GENOMIC DNA]</scope>
    <source>
        <tissue evidence="2">Leaves</tissue>
    </source>
</reference>
<dbReference type="PANTHER" id="PTHR47303">
    <property type="match status" value="1"/>
</dbReference>
<dbReference type="Pfam" id="PF12796">
    <property type="entry name" value="Ank_2"/>
    <property type="match status" value="1"/>
</dbReference>
<proteinExistence type="predicted"/>
<dbReference type="InterPro" id="IPR036770">
    <property type="entry name" value="Ankyrin_rpt-contain_sf"/>
</dbReference>
<name>A0A6A1WN83_9ROSI</name>